<dbReference type="Proteomes" id="UP000215914">
    <property type="component" value="Unassembled WGS sequence"/>
</dbReference>
<name>A0A9K3I5V6_HELAN</name>
<comment type="caution">
    <text evidence="1">The sequence shown here is derived from an EMBL/GenBank/DDBJ whole genome shotgun (WGS) entry which is preliminary data.</text>
</comment>
<evidence type="ECO:0000313" key="2">
    <source>
        <dbReference type="Proteomes" id="UP000215914"/>
    </source>
</evidence>
<evidence type="ECO:0000313" key="1">
    <source>
        <dbReference type="EMBL" id="KAF5791049.1"/>
    </source>
</evidence>
<gene>
    <name evidence="1" type="ORF">HanXRQr2_Chr09g0390261</name>
</gene>
<dbReference type="AlphaFoldDB" id="A0A9K3I5V6"/>
<accession>A0A9K3I5V6</accession>
<dbReference type="EMBL" id="MNCJ02000324">
    <property type="protein sequence ID" value="KAF5791049.1"/>
    <property type="molecule type" value="Genomic_DNA"/>
</dbReference>
<sequence>MSPFFSSNRHIPFLISVNQKLFHFYPPRALFSPSSPRCWKVVATQGRFR</sequence>
<dbReference type="Gramene" id="mRNA:HanXRQr2_Chr09g0390261">
    <property type="protein sequence ID" value="CDS:HanXRQr2_Chr09g0390261.1"/>
    <property type="gene ID" value="HanXRQr2_Chr09g0390261"/>
</dbReference>
<reference evidence="1" key="2">
    <citation type="submission" date="2020-06" db="EMBL/GenBank/DDBJ databases">
        <title>Helianthus annuus Genome sequencing and assembly Release 2.</title>
        <authorList>
            <person name="Gouzy J."/>
            <person name="Langlade N."/>
            <person name="Munos S."/>
        </authorList>
    </citation>
    <scope>NUCLEOTIDE SEQUENCE</scope>
    <source>
        <tissue evidence="1">Leaves</tissue>
    </source>
</reference>
<reference evidence="1" key="1">
    <citation type="journal article" date="2017" name="Nature">
        <title>The sunflower genome provides insights into oil metabolism, flowering and Asterid evolution.</title>
        <authorList>
            <person name="Badouin H."/>
            <person name="Gouzy J."/>
            <person name="Grassa C.J."/>
            <person name="Murat F."/>
            <person name="Staton S.E."/>
            <person name="Cottret L."/>
            <person name="Lelandais-Briere C."/>
            <person name="Owens G.L."/>
            <person name="Carrere S."/>
            <person name="Mayjonade B."/>
            <person name="Legrand L."/>
            <person name="Gill N."/>
            <person name="Kane N.C."/>
            <person name="Bowers J.E."/>
            <person name="Hubner S."/>
            <person name="Bellec A."/>
            <person name="Berard A."/>
            <person name="Berges H."/>
            <person name="Blanchet N."/>
            <person name="Boniface M.C."/>
            <person name="Brunel D."/>
            <person name="Catrice O."/>
            <person name="Chaidir N."/>
            <person name="Claudel C."/>
            <person name="Donnadieu C."/>
            <person name="Faraut T."/>
            <person name="Fievet G."/>
            <person name="Helmstetter N."/>
            <person name="King M."/>
            <person name="Knapp S.J."/>
            <person name="Lai Z."/>
            <person name="Le Paslier M.C."/>
            <person name="Lippi Y."/>
            <person name="Lorenzon L."/>
            <person name="Mandel J.R."/>
            <person name="Marage G."/>
            <person name="Marchand G."/>
            <person name="Marquand E."/>
            <person name="Bret-Mestries E."/>
            <person name="Morien E."/>
            <person name="Nambeesan S."/>
            <person name="Nguyen T."/>
            <person name="Pegot-Espagnet P."/>
            <person name="Pouilly N."/>
            <person name="Raftis F."/>
            <person name="Sallet E."/>
            <person name="Schiex T."/>
            <person name="Thomas J."/>
            <person name="Vandecasteele C."/>
            <person name="Vares D."/>
            <person name="Vear F."/>
            <person name="Vautrin S."/>
            <person name="Crespi M."/>
            <person name="Mangin B."/>
            <person name="Burke J.M."/>
            <person name="Salse J."/>
            <person name="Munos S."/>
            <person name="Vincourt P."/>
            <person name="Rieseberg L.H."/>
            <person name="Langlade N.B."/>
        </authorList>
    </citation>
    <scope>NUCLEOTIDE SEQUENCE</scope>
    <source>
        <tissue evidence="1">Leaves</tissue>
    </source>
</reference>
<protein>
    <submittedName>
        <fullName evidence="1">Uncharacterized protein</fullName>
    </submittedName>
</protein>
<proteinExistence type="predicted"/>
<organism evidence="1 2">
    <name type="scientific">Helianthus annuus</name>
    <name type="common">Common sunflower</name>
    <dbReference type="NCBI Taxonomy" id="4232"/>
    <lineage>
        <taxon>Eukaryota</taxon>
        <taxon>Viridiplantae</taxon>
        <taxon>Streptophyta</taxon>
        <taxon>Embryophyta</taxon>
        <taxon>Tracheophyta</taxon>
        <taxon>Spermatophyta</taxon>
        <taxon>Magnoliopsida</taxon>
        <taxon>eudicotyledons</taxon>
        <taxon>Gunneridae</taxon>
        <taxon>Pentapetalae</taxon>
        <taxon>asterids</taxon>
        <taxon>campanulids</taxon>
        <taxon>Asterales</taxon>
        <taxon>Asteraceae</taxon>
        <taxon>Asteroideae</taxon>
        <taxon>Heliantheae alliance</taxon>
        <taxon>Heliantheae</taxon>
        <taxon>Helianthus</taxon>
    </lineage>
</organism>
<keyword evidence="2" id="KW-1185">Reference proteome</keyword>